<dbReference type="InterPro" id="IPR039420">
    <property type="entry name" value="WalR-like"/>
</dbReference>
<comment type="caution">
    <text evidence="10">The sequence shown here is derived from an EMBL/GenBank/DDBJ whole genome shotgun (WGS) entry which is preliminary data.</text>
</comment>
<dbReference type="Proteomes" id="UP000549911">
    <property type="component" value="Unassembled WGS sequence"/>
</dbReference>
<dbReference type="PANTHER" id="PTHR48111:SF1">
    <property type="entry name" value="TWO-COMPONENT RESPONSE REGULATOR ORR33"/>
    <property type="match status" value="1"/>
</dbReference>
<feature type="modified residue" description="4-aspartylphosphate" evidence="6">
    <location>
        <position position="54"/>
    </location>
</feature>
<dbReference type="SMART" id="SM00448">
    <property type="entry name" value="REC"/>
    <property type="match status" value="1"/>
</dbReference>
<dbReference type="GO" id="GO:0005829">
    <property type="term" value="C:cytosol"/>
    <property type="evidence" value="ECO:0007669"/>
    <property type="project" value="TreeGrafter"/>
</dbReference>
<keyword evidence="2" id="KW-0902">Two-component regulatory system</keyword>
<reference evidence="10 11" key="1">
    <citation type="submission" date="2020-07" db="EMBL/GenBank/DDBJ databases">
        <authorList>
            <person name="Partida-Martinez L."/>
            <person name="Huntemann M."/>
            <person name="Clum A."/>
            <person name="Wang J."/>
            <person name="Palaniappan K."/>
            <person name="Ritter S."/>
            <person name="Chen I.-M."/>
            <person name="Stamatis D."/>
            <person name="Reddy T."/>
            <person name="O'Malley R."/>
            <person name="Daum C."/>
            <person name="Shapiro N."/>
            <person name="Ivanova N."/>
            <person name="Kyrpides N."/>
            <person name="Woyke T."/>
        </authorList>
    </citation>
    <scope>NUCLEOTIDE SEQUENCE [LARGE SCALE GENOMIC DNA]</scope>
    <source>
        <strain evidence="10 11">AT2.17</strain>
    </source>
</reference>
<feature type="domain" description="Response regulatory" evidence="8">
    <location>
        <begin position="5"/>
        <end position="118"/>
    </location>
</feature>
<dbReference type="CDD" id="cd17574">
    <property type="entry name" value="REC_OmpR"/>
    <property type="match status" value="1"/>
</dbReference>
<feature type="DNA-binding region" description="OmpR/PhoB-type" evidence="7">
    <location>
        <begin position="159"/>
        <end position="259"/>
    </location>
</feature>
<dbReference type="InterPro" id="IPR001867">
    <property type="entry name" value="OmpR/PhoB-type_DNA-bd"/>
</dbReference>
<dbReference type="Gene3D" id="6.10.250.690">
    <property type="match status" value="1"/>
</dbReference>
<evidence type="ECO:0000313" key="10">
    <source>
        <dbReference type="EMBL" id="NYE36440.1"/>
    </source>
</evidence>
<dbReference type="RefSeq" id="WP_179619120.1">
    <property type="nucleotide sequence ID" value="NZ_JACCBW010000002.1"/>
</dbReference>
<evidence type="ECO:0000256" key="2">
    <source>
        <dbReference type="ARBA" id="ARBA00023012"/>
    </source>
</evidence>
<organism evidence="10 11">
    <name type="scientific">Nocardioides cavernae</name>
    <dbReference type="NCBI Taxonomy" id="1921566"/>
    <lineage>
        <taxon>Bacteria</taxon>
        <taxon>Bacillati</taxon>
        <taxon>Actinomycetota</taxon>
        <taxon>Actinomycetes</taxon>
        <taxon>Propionibacteriales</taxon>
        <taxon>Nocardioidaceae</taxon>
        <taxon>Nocardioides</taxon>
    </lineage>
</organism>
<dbReference type="GO" id="GO:0000976">
    <property type="term" value="F:transcription cis-regulatory region binding"/>
    <property type="evidence" value="ECO:0007669"/>
    <property type="project" value="TreeGrafter"/>
</dbReference>
<dbReference type="FunFam" id="1.10.10.10:FF:000018">
    <property type="entry name" value="DNA-binding response regulator ResD"/>
    <property type="match status" value="1"/>
</dbReference>
<evidence type="ECO:0000256" key="3">
    <source>
        <dbReference type="ARBA" id="ARBA00023015"/>
    </source>
</evidence>
<dbReference type="Gene3D" id="3.40.50.2300">
    <property type="match status" value="1"/>
</dbReference>
<dbReference type="InterPro" id="IPR016032">
    <property type="entry name" value="Sig_transdc_resp-reg_C-effctor"/>
</dbReference>
<name>A0A7Y9H1X0_9ACTN</name>
<dbReference type="GO" id="GO:0006355">
    <property type="term" value="P:regulation of DNA-templated transcription"/>
    <property type="evidence" value="ECO:0007669"/>
    <property type="project" value="InterPro"/>
</dbReference>
<protein>
    <submittedName>
        <fullName evidence="10">DNA-binding response OmpR family regulator</fullName>
    </submittedName>
</protein>
<evidence type="ECO:0000256" key="4">
    <source>
        <dbReference type="ARBA" id="ARBA00023125"/>
    </source>
</evidence>
<evidence type="ECO:0000256" key="7">
    <source>
        <dbReference type="PROSITE-ProRule" id="PRU01091"/>
    </source>
</evidence>
<keyword evidence="3" id="KW-0805">Transcription regulation</keyword>
<dbReference type="Pfam" id="PF00486">
    <property type="entry name" value="Trans_reg_C"/>
    <property type="match status" value="1"/>
</dbReference>
<dbReference type="PANTHER" id="PTHR48111">
    <property type="entry name" value="REGULATOR OF RPOS"/>
    <property type="match status" value="1"/>
</dbReference>
<dbReference type="EMBL" id="JACCBW010000002">
    <property type="protein sequence ID" value="NYE36440.1"/>
    <property type="molecule type" value="Genomic_DNA"/>
</dbReference>
<dbReference type="GO" id="GO:0032993">
    <property type="term" value="C:protein-DNA complex"/>
    <property type="evidence" value="ECO:0007669"/>
    <property type="project" value="TreeGrafter"/>
</dbReference>
<dbReference type="Pfam" id="PF00072">
    <property type="entry name" value="Response_reg"/>
    <property type="match status" value="1"/>
</dbReference>
<keyword evidence="1 6" id="KW-0597">Phosphoprotein</keyword>
<dbReference type="InterPro" id="IPR001789">
    <property type="entry name" value="Sig_transdc_resp-reg_receiver"/>
</dbReference>
<dbReference type="GO" id="GO:0000156">
    <property type="term" value="F:phosphorelay response regulator activity"/>
    <property type="evidence" value="ECO:0007669"/>
    <property type="project" value="TreeGrafter"/>
</dbReference>
<dbReference type="SUPFAM" id="SSF52172">
    <property type="entry name" value="CheY-like"/>
    <property type="match status" value="1"/>
</dbReference>
<dbReference type="SMART" id="SM00862">
    <property type="entry name" value="Trans_reg_C"/>
    <property type="match status" value="1"/>
</dbReference>
<evidence type="ECO:0000313" key="11">
    <source>
        <dbReference type="Proteomes" id="UP000549911"/>
    </source>
</evidence>
<evidence type="ECO:0000256" key="6">
    <source>
        <dbReference type="PROSITE-ProRule" id="PRU00169"/>
    </source>
</evidence>
<dbReference type="InterPro" id="IPR036388">
    <property type="entry name" value="WH-like_DNA-bd_sf"/>
</dbReference>
<dbReference type="InterPro" id="IPR011006">
    <property type="entry name" value="CheY-like_superfamily"/>
</dbReference>
<dbReference type="AlphaFoldDB" id="A0A7Y9H1X0"/>
<dbReference type="PROSITE" id="PS50110">
    <property type="entry name" value="RESPONSE_REGULATORY"/>
    <property type="match status" value="1"/>
</dbReference>
<keyword evidence="4 7" id="KW-0238">DNA-binding</keyword>
<accession>A0A7Y9H1X0</accession>
<reference evidence="10 11" key="2">
    <citation type="submission" date="2020-08" db="EMBL/GenBank/DDBJ databases">
        <title>The Agave Microbiome: Exploring the role of microbial communities in plant adaptations to desert environments.</title>
        <authorList>
            <person name="Partida-Martinez L.P."/>
        </authorList>
    </citation>
    <scope>NUCLEOTIDE SEQUENCE [LARGE SCALE GENOMIC DNA]</scope>
    <source>
        <strain evidence="10 11">AT2.17</strain>
    </source>
</reference>
<keyword evidence="11" id="KW-1185">Reference proteome</keyword>
<keyword evidence="5" id="KW-0804">Transcription</keyword>
<evidence type="ECO:0000256" key="1">
    <source>
        <dbReference type="ARBA" id="ARBA00022553"/>
    </source>
</evidence>
<dbReference type="CDD" id="cd00383">
    <property type="entry name" value="trans_reg_C"/>
    <property type="match status" value="1"/>
</dbReference>
<dbReference type="PROSITE" id="PS51755">
    <property type="entry name" value="OMPR_PHOB"/>
    <property type="match status" value="1"/>
</dbReference>
<evidence type="ECO:0000259" key="8">
    <source>
        <dbReference type="PROSITE" id="PS50110"/>
    </source>
</evidence>
<gene>
    <name evidence="10" type="ORF">F4692_001573</name>
</gene>
<proteinExistence type="predicted"/>
<feature type="domain" description="OmpR/PhoB-type" evidence="9">
    <location>
        <begin position="159"/>
        <end position="259"/>
    </location>
</feature>
<evidence type="ECO:0000256" key="5">
    <source>
        <dbReference type="ARBA" id="ARBA00023163"/>
    </source>
</evidence>
<dbReference type="SUPFAM" id="SSF46894">
    <property type="entry name" value="C-terminal effector domain of the bipartite response regulators"/>
    <property type="match status" value="1"/>
</dbReference>
<dbReference type="Gene3D" id="1.10.10.10">
    <property type="entry name" value="Winged helix-like DNA-binding domain superfamily/Winged helix DNA-binding domain"/>
    <property type="match status" value="1"/>
</dbReference>
<evidence type="ECO:0000259" key="9">
    <source>
        <dbReference type="PROSITE" id="PS51755"/>
    </source>
</evidence>
<sequence length="262" mass="28386">MNARTAVVVEDDRDVGDAISKLLDLAGFDVQVAQTGAHALTLIGEGRPDLVTLDMTLPDIDGVEVCRQIRTVSDCYIIVISGRTAEVDRLIGLEVGADDYLVKPFSIRELQARVAALFRRPRSTDVAPSAGPAAGTVVPPVPRTAVAEAQPAQPQPLPTDPLGCDDLTLNRGAREVRVDGSELDLTRTEFDLLAHLVSNPGVVVPREDLMRAVWASDFVPDSTHVVDVHLANLRRKLRKARAGNEWIRTIRGVGFRFDPCCG</sequence>